<keyword evidence="1" id="KW-1133">Transmembrane helix</keyword>
<sequence length="38" mass="4368">MLGEVLYIAHRLRRPLARGLLTAPLWLAIPLARLWLGF</sequence>
<keyword evidence="1" id="KW-0812">Transmembrane</keyword>
<gene>
    <name evidence="2" type="ORF">GGQ93_000325</name>
</gene>
<dbReference type="AlphaFoldDB" id="A0A7W9C465"/>
<organism evidence="2 3">
    <name type="scientific">Brevundimonas aurantiaca</name>
    <dbReference type="NCBI Taxonomy" id="74316"/>
    <lineage>
        <taxon>Bacteria</taxon>
        <taxon>Pseudomonadati</taxon>
        <taxon>Pseudomonadota</taxon>
        <taxon>Alphaproteobacteria</taxon>
        <taxon>Caulobacterales</taxon>
        <taxon>Caulobacteraceae</taxon>
        <taxon>Brevundimonas</taxon>
    </lineage>
</organism>
<evidence type="ECO:0000313" key="3">
    <source>
        <dbReference type="Proteomes" id="UP000527324"/>
    </source>
</evidence>
<feature type="transmembrane region" description="Helical" evidence="1">
    <location>
        <begin position="16"/>
        <end position="36"/>
    </location>
</feature>
<keyword evidence="1" id="KW-0472">Membrane</keyword>
<accession>A0A7W9C465</accession>
<evidence type="ECO:0000313" key="2">
    <source>
        <dbReference type="EMBL" id="MBB5738634.1"/>
    </source>
</evidence>
<dbReference type="Proteomes" id="UP000527324">
    <property type="component" value="Unassembled WGS sequence"/>
</dbReference>
<dbReference type="EMBL" id="JACHOQ010000001">
    <property type="protein sequence ID" value="MBB5738634.1"/>
    <property type="molecule type" value="Genomic_DNA"/>
</dbReference>
<name>A0A7W9C465_9CAUL</name>
<comment type="caution">
    <text evidence="2">The sequence shown here is derived from an EMBL/GenBank/DDBJ whole genome shotgun (WGS) entry which is preliminary data.</text>
</comment>
<keyword evidence="3" id="KW-1185">Reference proteome</keyword>
<reference evidence="2 3" key="1">
    <citation type="submission" date="2020-08" db="EMBL/GenBank/DDBJ databases">
        <title>Genomic Encyclopedia of Type Strains, Phase IV (KMG-IV): sequencing the most valuable type-strain genomes for metagenomic binning, comparative biology and taxonomic classification.</title>
        <authorList>
            <person name="Goeker M."/>
        </authorList>
    </citation>
    <scope>NUCLEOTIDE SEQUENCE [LARGE SCALE GENOMIC DNA]</scope>
    <source>
        <strain evidence="2 3">DSM 4731</strain>
    </source>
</reference>
<protein>
    <submittedName>
        <fullName evidence="2">Uncharacterized protein</fullName>
    </submittedName>
</protein>
<evidence type="ECO:0000256" key="1">
    <source>
        <dbReference type="SAM" id="Phobius"/>
    </source>
</evidence>
<proteinExistence type="predicted"/>